<name>A0ACC1NSX7_9HYPO</name>
<sequence length="133" mass="15319">MCHYFDGFEPRTVPMTVAQESYIVNYDHDNFRYAVLLPKDCVVAHIEGTRSLQIRFTTDAKLVAFSTPARYADLCAEYQLQMIEKEWHYVELNVGPVRIAYTHPAAWSPTVDFKDDTTACITFHSNVTFRFAA</sequence>
<protein>
    <submittedName>
        <fullName evidence="1">Uncharacterized protein</fullName>
    </submittedName>
</protein>
<comment type="caution">
    <text evidence="1">The sequence shown here is derived from an EMBL/GenBank/DDBJ whole genome shotgun (WGS) entry which is preliminary data.</text>
</comment>
<accession>A0ACC1NSX7</accession>
<evidence type="ECO:0000313" key="1">
    <source>
        <dbReference type="EMBL" id="KAJ2982415.1"/>
    </source>
</evidence>
<organism evidence="1 2">
    <name type="scientific">Zarea fungicola</name>
    <dbReference type="NCBI Taxonomy" id="93591"/>
    <lineage>
        <taxon>Eukaryota</taxon>
        <taxon>Fungi</taxon>
        <taxon>Dikarya</taxon>
        <taxon>Ascomycota</taxon>
        <taxon>Pezizomycotina</taxon>
        <taxon>Sordariomycetes</taxon>
        <taxon>Hypocreomycetidae</taxon>
        <taxon>Hypocreales</taxon>
        <taxon>Cordycipitaceae</taxon>
        <taxon>Zarea</taxon>
    </lineage>
</organism>
<dbReference type="Proteomes" id="UP001143910">
    <property type="component" value="Unassembled WGS sequence"/>
</dbReference>
<keyword evidence="2" id="KW-1185">Reference proteome</keyword>
<proteinExistence type="predicted"/>
<reference evidence="1" key="1">
    <citation type="submission" date="2022-08" db="EMBL/GenBank/DDBJ databases">
        <title>Genome Sequence of Lecanicillium fungicola.</title>
        <authorList>
            <person name="Buettner E."/>
        </authorList>
    </citation>
    <scope>NUCLEOTIDE SEQUENCE</scope>
    <source>
        <strain evidence="1">Babe33</strain>
    </source>
</reference>
<gene>
    <name evidence="1" type="ORF">NQ176_g1400</name>
</gene>
<dbReference type="EMBL" id="JANJQO010000077">
    <property type="protein sequence ID" value="KAJ2982415.1"/>
    <property type="molecule type" value="Genomic_DNA"/>
</dbReference>
<evidence type="ECO:0000313" key="2">
    <source>
        <dbReference type="Proteomes" id="UP001143910"/>
    </source>
</evidence>